<name>A0A8D8RBR0_9HEMI</name>
<protein>
    <submittedName>
        <fullName evidence="2">Genome polyprotein</fullName>
    </submittedName>
</protein>
<evidence type="ECO:0000259" key="1">
    <source>
        <dbReference type="PROSITE" id="PS51194"/>
    </source>
</evidence>
<dbReference type="SMART" id="SM00490">
    <property type="entry name" value="HELICc"/>
    <property type="match status" value="1"/>
</dbReference>
<accession>A0A8D8RBR0</accession>
<feature type="domain" description="Helicase C-terminal" evidence="1">
    <location>
        <begin position="19"/>
        <end position="159"/>
    </location>
</feature>
<dbReference type="Gene3D" id="3.40.50.300">
    <property type="entry name" value="P-loop containing nucleotide triphosphate hydrolases"/>
    <property type="match status" value="1"/>
</dbReference>
<dbReference type="SUPFAM" id="SSF52540">
    <property type="entry name" value="P-loop containing nucleoside triphosphate hydrolases"/>
    <property type="match status" value="1"/>
</dbReference>
<dbReference type="AlphaFoldDB" id="A0A8D8RBR0"/>
<reference evidence="2" key="1">
    <citation type="submission" date="2021-05" db="EMBL/GenBank/DDBJ databases">
        <authorList>
            <person name="Alioto T."/>
            <person name="Alioto T."/>
            <person name="Gomez Garrido J."/>
        </authorList>
    </citation>
    <scope>NUCLEOTIDE SEQUENCE</scope>
</reference>
<dbReference type="Pfam" id="PF00271">
    <property type="entry name" value="Helicase_C"/>
    <property type="match status" value="1"/>
</dbReference>
<dbReference type="InterPro" id="IPR001650">
    <property type="entry name" value="Helicase_C-like"/>
</dbReference>
<evidence type="ECO:0000313" key="2">
    <source>
        <dbReference type="EMBL" id="CAG6646109.1"/>
    </source>
</evidence>
<organism evidence="2">
    <name type="scientific">Cacopsylla melanoneura</name>
    <dbReference type="NCBI Taxonomy" id="428564"/>
    <lineage>
        <taxon>Eukaryota</taxon>
        <taxon>Metazoa</taxon>
        <taxon>Ecdysozoa</taxon>
        <taxon>Arthropoda</taxon>
        <taxon>Hexapoda</taxon>
        <taxon>Insecta</taxon>
        <taxon>Pterygota</taxon>
        <taxon>Neoptera</taxon>
        <taxon>Paraneoptera</taxon>
        <taxon>Hemiptera</taxon>
        <taxon>Sternorrhyncha</taxon>
        <taxon>Psylloidea</taxon>
        <taxon>Psyllidae</taxon>
        <taxon>Psyllinae</taxon>
        <taxon>Cacopsylla</taxon>
    </lineage>
</organism>
<proteinExistence type="predicted"/>
<sequence length="159" mass="17599">METNYPVEDSKLPVDWKGKLKDMVAEGKKVIVFCPTVKGALGTNTLAREFGGAENKVMALNRENYAAVHPVIKTGEYNIIFSTNIAECGLNADLDVVMDLREKMEFLPLQNGKAVQMDKVGINHASYIQRRGRVGRNKPGEYLHSATISVLTRGPMSLF</sequence>
<dbReference type="EMBL" id="HBUF01140134">
    <property type="protein sequence ID" value="CAG6646109.1"/>
    <property type="molecule type" value="Transcribed_RNA"/>
</dbReference>
<dbReference type="InterPro" id="IPR027417">
    <property type="entry name" value="P-loop_NTPase"/>
</dbReference>
<dbReference type="PROSITE" id="PS51194">
    <property type="entry name" value="HELICASE_CTER"/>
    <property type="match status" value="1"/>
</dbReference>